<evidence type="ECO:0000313" key="3">
    <source>
        <dbReference type="Proteomes" id="UP000326907"/>
    </source>
</evidence>
<organism evidence="2 3">
    <name type="scientific">Streptomyces arboris</name>
    <dbReference type="NCBI Taxonomy" id="2600619"/>
    <lineage>
        <taxon>Bacteria</taxon>
        <taxon>Bacillati</taxon>
        <taxon>Actinomycetota</taxon>
        <taxon>Actinomycetes</taxon>
        <taxon>Kitasatosporales</taxon>
        <taxon>Streptomycetaceae</taxon>
        <taxon>Streptomyces</taxon>
    </lineage>
</organism>
<dbReference type="Proteomes" id="UP000326907">
    <property type="component" value="Unassembled WGS sequence"/>
</dbReference>
<dbReference type="EMBL" id="VYUA01000050">
    <property type="protein sequence ID" value="KAB2588403.1"/>
    <property type="molecule type" value="Genomic_DNA"/>
</dbReference>
<feature type="region of interest" description="Disordered" evidence="1">
    <location>
        <begin position="45"/>
        <end position="67"/>
    </location>
</feature>
<dbReference type="AlphaFoldDB" id="A0A5N5EED1"/>
<reference evidence="2 3" key="1">
    <citation type="submission" date="2019-09" db="EMBL/GenBank/DDBJ databases">
        <authorList>
            <person name="Liu P."/>
        </authorList>
    </citation>
    <scope>NUCLEOTIDE SEQUENCE [LARGE SCALE GENOMIC DNA]</scope>
    <source>
        <strain evidence="2 3">TRM68085</strain>
    </source>
</reference>
<keyword evidence="3" id="KW-1185">Reference proteome</keyword>
<protein>
    <submittedName>
        <fullName evidence="2">Uncharacterized protein</fullName>
    </submittedName>
</protein>
<accession>A0A5N5EED1</accession>
<proteinExistence type="predicted"/>
<evidence type="ECO:0000313" key="2">
    <source>
        <dbReference type="EMBL" id="KAB2588403.1"/>
    </source>
</evidence>
<evidence type="ECO:0000256" key="1">
    <source>
        <dbReference type="SAM" id="MobiDB-lite"/>
    </source>
</evidence>
<name>A0A5N5EED1_9ACTN</name>
<comment type="caution">
    <text evidence="2">The sequence shown here is derived from an EMBL/GenBank/DDBJ whole genome shotgun (WGS) entry which is preliminary data.</text>
</comment>
<sequence>MPHRIRAARAAQRYAVRAITAHGLAHPLSLALLAAASTAAARAWDRGHRVADTHPSPTPAQEARSGC</sequence>
<gene>
    <name evidence="2" type="ORF">F5983_32705</name>
</gene>